<keyword evidence="1" id="KW-0472">Membrane</keyword>
<proteinExistence type="predicted"/>
<organism evidence="2 3">
    <name type="scientific">Smittium culicis</name>
    <dbReference type="NCBI Taxonomy" id="133412"/>
    <lineage>
        <taxon>Eukaryota</taxon>
        <taxon>Fungi</taxon>
        <taxon>Fungi incertae sedis</taxon>
        <taxon>Zoopagomycota</taxon>
        <taxon>Kickxellomycotina</taxon>
        <taxon>Harpellomycetes</taxon>
        <taxon>Harpellales</taxon>
        <taxon>Legeriomycetaceae</taxon>
        <taxon>Smittium</taxon>
    </lineage>
</organism>
<dbReference type="EMBL" id="LSSM01000665">
    <property type="protein sequence ID" value="OMJ28254.1"/>
    <property type="molecule type" value="Genomic_DNA"/>
</dbReference>
<comment type="caution">
    <text evidence="2">The sequence shown here is derived from an EMBL/GenBank/DDBJ whole genome shotgun (WGS) entry which is preliminary data.</text>
</comment>
<feature type="transmembrane region" description="Helical" evidence="1">
    <location>
        <begin position="224"/>
        <end position="242"/>
    </location>
</feature>
<feature type="transmembrane region" description="Helical" evidence="1">
    <location>
        <begin position="173"/>
        <end position="191"/>
    </location>
</feature>
<evidence type="ECO:0000313" key="3">
    <source>
        <dbReference type="Proteomes" id="UP000187429"/>
    </source>
</evidence>
<keyword evidence="1" id="KW-0812">Transmembrane</keyword>
<keyword evidence="1" id="KW-1133">Transmembrane helix</keyword>
<accession>A0A1R1YN00</accession>
<feature type="transmembrane region" description="Helical" evidence="1">
    <location>
        <begin position="263"/>
        <end position="284"/>
    </location>
</feature>
<gene>
    <name evidence="2" type="ORF">AYI69_g2275</name>
</gene>
<dbReference type="AlphaFoldDB" id="A0A1R1YN00"/>
<sequence>MEDEKMERLRKRRQERILKAKGDRLKQIFVSYEQMGADTEQAPNSASASVSESKTATTADAVDLSHLVAEISGTLLPTDSTDTAVPRFNRSFDASTSRKARSLRDIVADDEARDKIDADLMGSYIPTNSRISAQTPTSAIINGNTADQLSSDNIAYPPQLVRKFSLDLAMTEIAYYTSLFVLFITTIFLSTRSDFTVHGSNISLSCIAAFIRSGPSDTLSGNDFTKYPLIYLLIFQLCYSLYSINASRRPNSSLMSPSSLLSLASNTTTNFCLFIFFAYSFSIIF</sequence>
<name>A0A1R1YN00_9FUNG</name>
<keyword evidence="3" id="KW-1185">Reference proteome</keyword>
<dbReference type="Proteomes" id="UP000187429">
    <property type="component" value="Unassembled WGS sequence"/>
</dbReference>
<evidence type="ECO:0000256" key="1">
    <source>
        <dbReference type="SAM" id="Phobius"/>
    </source>
</evidence>
<evidence type="ECO:0000313" key="2">
    <source>
        <dbReference type="EMBL" id="OMJ28254.1"/>
    </source>
</evidence>
<protein>
    <submittedName>
        <fullName evidence="2">Uncharacterized protein</fullName>
    </submittedName>
</protein>
<dbReference type="OrthoDB" id="10337310at2759"/>
<reference evidence="3" key="1">
    <citation type="submission" date="2017-01" db="EMBL/GenBank/DDBJ databases">
        <authorList>
            <person name="Wang Y."/>
            <person name="White M."/>
            <person name="Kvist S."/>
            <person name="Moncalvo J.-M."/>
        </authorList>
    </citation>
    <scope>NUCLEOTIDE SEQUENCE [LARGE SCALE GENOMIC DNA]</scope>
    <source>
        <strain evidence="3">ID-206-W2</strain>
    </source>
</reference>